<evidence type="ECO:0000256" key="1">
    <source>
        <dbReference type="ARBA" id="ARBA00001298"/>
    </source>
</evidence>
<comment type="caution">
    <text evidence="8">The sequence shown here is derived from an EMBL/GenBank/DDBJ whole genome shotgun (WGS) entry which is preliminary data.</text>
</comment>
<feature type="site" description="Participates in a stacking interaction with the thymidine ring of dTDP-4-oxo-6-deoxyglucose" evidence="6">
    <location>
        <position position="138"/>
    </location>
</feature>
<dbReference type="InterPro" id="IPR014710">
    <property type="entry name" value="RmlC-like_jellyroll"/>
</dbReference>
<evidence type="ECO:0000313" key="8">
    <source>
        <dbReference type="EMBL" id="OEE33106.1"/>
    </source>
</evidence>
<dbReference type="Gene3D" id="2.60.120.10">
    <property type="entry name" value="Jelly Rolls"/>
    <property type="match status" value="1"/>
</dbReference>
<evidence type="ECO:0000256" key="6">
    <source>
        <dbReference type="PIRSR" id="PIRSR600888-3"/>
    </source>
</evidence>
<dbReference type="STRING" id="1187848.A1QO_10520"/>
<accession>A0A1E5BDC9</accession>
<comment type="function">
    <text evidence="2 7">Catalyzes the epimerization of the C3' and C5'positions of dTDP-6-deoxy-D-xylo-4-hexulose, forming dTDP-6-deoxy-L-lyxo-4-hexulose.</text>
</comment>
<evidence type="ECO:0000313" key="9">
    <source>
        <dbReference type="Proteomes" id="UP000094741"/>
    </source>
</evidence>
<comment type="catalytic activity">
    <reaction evidence="1 7">
        <text>dTDP-4-dehydro-6-deoxy-alpha-D-glucose = dTDP-4-dehydro-beta-L-rhamnose</text>
        <dbReference type="Rhea" id="RHEA:16969"/>
        <dbReference type="ChEBI" id="CHEBI:57649"/>
        <dbReference type="ChEBI" id="CHEBI:62830"/>
        <dbReference type="EC" id="5.1.3.13"/>
    </reaction>
</comment>
<dbReference type="InterPro" id="IPR000888">
    <property type="entry name" value="RmlC-like"/>
</dbReference>
<dbReference type="eggNOG" id="COG1898">
    <property type="taxonomic scope" value="Bacteria"/>
</dbReference>
<organism evidence="8 9">
    <name type="scientific">Vibrio genomosp. F10 str. ZF-129</name>
    <dbReference type="NCBI Taxonomy" id="1187848"/>
    <lineage>
        <taxon>Bacteria</taxon>
        <taxon>Pseudomonadati</taxon>
        <taxon>Pseudomonadota</taxon>
        <taxon>Gammaproteobacteria</taxon>
        <taxon>Vibrionales</taxon>
        <taxon>Vibrionaceae</taxon>
        <taxon>Vibrio</taxon>
    </lineage>
</organism>
<comment type="similarity">
    <text evidence="7">Belongs to the dTDP-4-dehydrorhamnose 3,5-epimerase family.</text>
</comment>
<proteinExistence type="inferred from homology"/>
<feature type="active site" description="Proton acceptor" evidence="5">
    <location>
        <position position="63"/>
    </location>
</feature>
<dbReference type="PANTHER" id="PTHR21047">
    <property type="entry name" value="DTDP-6-DEOXY-D-GLUCOSE-3,5 EPIMERASE"/>
    <property type="match status" value="1"/>
</dbReference>
<dbReference type="NCBIfam" id="TIGR01221">
    <property type="entry name" value="rmlC"/>
    <property type="match status" value="1"/>
</dbReference>
<evidence type="ECO:0000256" key="4">
    <source>
        <dbReference type="ARBA" id="ARBA00019595"/>
    </source>
</evidence>
<dbReference type="UniPathway" id="UPA00124"/>
<evidence type="ECO:0000256" key="3">
    <source>
        <dbReference type="ARBA" id="ARBA00012098"/>
    </source>
</evidence>
<dbReference type="InterPro" id="IPR011051">
    <property type="entry name" value="RmlC_Cupin_sf"/>
</dbReference>
<dbReference type="Proteomes" id="UP000094741">
    <property type="component" value="Unassembled WGS sequence"/>
</dbReference>
<dbReference type="RefSeq" id="WP_017040654.1">
    <property type="nucleotide sequence ID" value="NZ_AJYQ02000107.1"/>
</dbReference>
<comment type="subunit">
    <text evidence="7">Homodimer.</text>
</comment>
<dbReference type="SUPFAM" id="SSF51182">
    <property type="entry name" value="RmlC-like cupins"/>
    <property type="match status" value="1"/>
</dbReference>
<dbReference type="GO" id="GO:0005829">
    <property type="term" value="C:cytosol"/>
    <property type="evidence" value="ECO:0007669"/>
    <property type="project" value="TreeGrafter"/>
</dbReference>
<gene>
    <name evidence="8" type="ORF">A1QO_10520</name>
</gene>
<dbReference type="OrthoDB" id="9800680at2"/>
<name>A0A1E5BDC9_9VIBR</name>
<dbReference type="Pfam" id="PF00908">
    <property type="entry name" value="dTDP_sugar_isom"/>
    <property type="match status" value="1"/>
</dbReference>
<evidence type="ECO:0000256" key="7">
    <source>
        <dbReference type="RuleBase" id="RU364069"/>
    </source>
</evidence>
<protein>
    <recommendedName>
        <fullName evidence="4 7">dTDP-4-dehydrorhamnose 3,5-epimerase</fullName>
        <ecNumber evidence="3 7">5.1.3.13</ecNumber>
    </recommendedName>
    <alternativeName>
        <fullName evidence="7">Thymidine diphospho-4-keto-rhamnose 3,5-epimerase</fullName>
    </alternativeName>
</protein>
<keyword evidence="7" id="KW-0413">Isomerase</keyword>
<sequence length="183" mass="21127">MKVIDTRIPDVKIIEPRVFGDERGFFMETWNQKQFEELVTGKSTQFVQDNHSKSKKGILRGLHYQAENTQGKLVRVVSGEVYDVAVDIRKGSPTFGQWVGEYLSAENKRQLWVPEGFAHGFYVTSEEAEFVYKCTNYYDPSSEVSILWNDGEIAIEWPVSDVETKNIQMSEKDRLGTRLNDLY</sequence>
<dbReference type="EMBL" id="AJYQ02000107">
    <property type="protein sequence ID" value="OEE33106.1"/>
    <property type="molecule type" value="Genomic_DNA"/>
</dbReference>
<comment type="pathway">
    <text evidence="7">Carbohydrate biosynthesis; dTDP-L-rhamnose biosynthesis.</text>
</comment>
<dbReference type="AlphaFoldDB" id="A0A1E5BDC9"/>
<feature type="active site" description="Proton donor" evidence="5">
    <location>
        <position position="132"/>
    </location>
</feature>
<dbReference type="CDD" id="cd00438">
    <property type="entry name" value="cupin_RmlC"/>
    <property type="match status" value="1"/>
</dbReference>
<dbReference type="GO" id="GO:0019305">
    <property type="term" value="P:dTDP-rhamnose biosynthetic process"/>
    <property type="evidence" value="ECO:0007669"/>
    <property type="project" value="UniProtKB-UniRule"/>
</dbReference>
<dbReference type="GO" id="GO:0000271">
    <property type="term" value="P:polysaccharide biosynthetic process"/>
    <property type="evidence" value="ECO:0007669"/>
    <property type="project" value="TreeGrafter"/>
</dbReference>
<reference evidence="8 9" key="1">
    <citation type="journal article" date="2012" name="Science">
        <title>Ecological populations of bacteria act as socially cohesive units of antibiotic production and resistance.</title>
        <authorList>
            <person name="Cordero O.X."/>
            <person name="Wildschutte H."/>
            <person name="Kirkup B."/>
            <person name="Proehl S."/>
            <person name="Ngo L."/>
            <person name="Hussain F."/>
            <person name="Le Roux F."/>
            <person name="Mincer T."/>
            <person name="Polz M.F."/>
        </authorList>
    </citation>
    <scope>NUCLEOTIDE SEQUENCE [LARGE SCALE GENOMIC DNA]</scope>
    <source>
        <strain evidence="8 9">ZF-129</strain>
    </source>
</reference>
<evidence type="ECO:0000256" key="2">
    <source>
        <dbReference type="ARBA" id="ARBA00001997"/>
    </source>
</evidence>
<dbReference type="GO" id="GO:0008830">
    <property type="term" value="F:dTDP-4-dehydrorhamnose 3,5-epimerase activity"/>
    <property type="evidence" value="ECO:0007669"/>
    <property type="project" value="UniProtKB-UniRule"/>
</dbReference>
<dbReference type="PANTHER" id="PTHR21047:SF2">
    <property type="entry name" value="THYMIDINE DIPHOSPHO-4-KETO-RHAMNOSE 3,5-EPIMERASE"/>
    <property type="match status" value="1"/>
</dbReference>
<dbReference type="EC" id="5.1.3.13" evidence="3 7"/>
<evidence type="ECO:0000256" key="5">
    <source>
        <dbReference type="PIRSR" id="PIRSR600888-1"/>
    </source>
</evidence>